<feature type="transmembrane region" description="Helical" evidence="9">
    <location>
        <begin position="260"/>
        <end position="279"/>
    </location>
</feature>
<organism evidence="11 12">
    <name type="scientific">Halochromatium salexigens</name>
    <name type="common">Chromatium salexigens</name>
    <dbReference type="NCBI Taxonomy" id="49447"/>
    <lineage>
        <taxon>Bacteria</taxon>
        <taxon>Pseudomonadati</taxon>
        <taxon>Pseudomonadota</taxon>
        <taxon>Gammaproteobacteria</taxon>
        <taxon>Chromatiales</taxon>
        <taxon>Chromatiaceae</taxon>
        <taxon>Halochromatium</taxon>
    </lineage>
</organism>
<dbReference type="EMBL" id="NHSF01000013">
    <property type="protein sequence ID" value="MBK5929352.1"/>
    <property type="molecule type" value="Genomic_DNA"/>
</dbReference>
<evidence type="ECO:0000313" key="11">
    <source>
        <dbReference type="EMBL" id="MBK5929352.1"/>
    </source>
</evidence>
<keyword evidence="6 9" id="KW-1133">Transmembrane helix</keyword>
<evidence type="ECO:0000256" key="5">
    <source>
        <dbReference type="ARBA" id="ARBA00022692"/>
    </source>
</evidence>
<evidence type="ECO:0000259" key="10">
    <source>
        <dbReference type="Pfam" id="PF13231"/>
    </source>
</evidence>
<feature type="transmembrane region" description="Helical" evidence="9">
    <location>
        <begin position="349"/>
        <end position="366"/>
    </location>
</feature>
<dbReference type="PANTHER" id="PTHR33908">
    <property type="entry name" value="MANNOSYLTRANSFERASE YKCB-RELATED"/>
    <property type="match status" value="1"/>
</dbReference>
<proteinExistence type="predicted"/>
<sequence length="564" mass="61611">MQADAGAAILFNSSQVDQVVVDSREIPPPERAHRRREGDPICANGESGAPTASAPAVRVALHEQPLASAERWLIFGLFLYFSLQALIRATGAAALELDESELAVVGQWWLIGYNNQPPLYVWLQAVAFRVLGLDLAALSVLKNALLFTTYLFTFLAARRLLHEPMRAILATLSLLLIAQLAWEAQRDLSHSVMVTTVAAASFYALLRWYARPSTAGYLLLGVLLGLGLLSKYNYVLFAGAVLLTLLTVRRGRALLFDPRLLLTLLVASALVAPHLVWLMGDPGLIAALPHKLDFGQRTWLVSGLGSTLVAMVDFLAPWWVIMLLVFRLDFLRAIAMPQDSDLGFPLRRYLGALLLLLAVLLLLGASHFKARWMLPLVLVAPIYVFGTMATSALTRVRVRAYIATALIAAALVLSVMGWRLHDWPVPAGRQALAEHFDTVAEKAREIGFEQGLIISERLLDAGNLRLRFPDSTGWASRVNGAALTCGGSDLLVVWDTEGRAALPQELRELLIEGLGVPPGEIEAALPQALQRAAAGADSSMKAWPALLVWPSRLRSDCHWTDDVS</sequence>
<dbReference type="PANTHER" id="PTHR33908:SF11">
    <property type="entry name" value="MEMBRANE PROTEIN"/>
    <property type="match status" value="1"/>
</dbReference>
<evidence type="ECO:0000256" key="7">
    <source>
        <dbReference type="ARBA" id="ARBA00023136"/>
    </source>
</evidence>
<keyword evidence="3" id="KW-0328">Glycosyltransferase</keyword>
<keyword evidence="4" id="KW-0808">Transferase</keyword>
<comment type="subcellular location">
    <subcellularLocation>
        <location evidence="1">Cell membrane</location>
        <topology evidence="1">Multi-pass membrane protein</topology>
    </subcellularLocation>
</comment>
<name>A0AAJ0UDB1_HALSE</name>
<dbReference type="AlphaFoldDB" id="A0AAJ0UDB1"/>
<feature type="transmembrane region" description="Helical" evidence="9">
    <location>
        <begin position="144"/>
        <end position="161"/>
    </location>
</feature>
<feature type="transmembrane region" description="Helical" evidence="9">
    <location>
        <begin position="299"/>
        <end position="328"/>
    </location>
</feature>
<feature type="transmembrane region" description="Helical" evidence="9">
    <location>
        <begin position="191"/>
        <end position="210"/>
    </location>
</feature>
<dbReference type="InterPro" id="IPR038731">
    <property type="entry name" value="RgtA/B/C-like"/>
</dbReference>
<feature type="transmembrane region" description="Helical" evidence="9">
    <location>
        <begin position="372"/>
        <end position="393"/>
    </location>
</feature>
<reference evidence="11" key="2">
    <citation type="journal article" date="2020" name="Microorganisms">
        <title>Osmotic Adaptation and Compatible Solute Biosynthesis of Phototrophic Bacteria as Revealed from Genome Analyses.</title>
        <authorList>
            <person name="Imhoff J.F."/>
            <person name="Rahn T."/>
            <person name="Kunzel S."/>
            <person name="Keller A."/>
            <person name="Neulinger S.C."/>
        </authorList>
    </citation>
    <scope>NUCLEOTIDE SEQUENCE</scope>
    <source>
        <strain evidence="11">DSM 4395</strain>
    </source>
</reference>
<dbReference type="Proteomes" id="UP001296967">
    <property type="component" value="Unassembled WGS sequence"/>
</dbReference>
<feature type="domain" description="Glycosyltransferase RgtA/B/C/D-like" evidence="10">
    <location>
        <begin position="116"/>
        <end position="277"/>
    </location>
</feature>
<dbReference type="InterPro" id="IPR050297">
    <property type="entry name" value="LipidA_mod_glycosyltrf_83"/>
</dbReference>
<feature type="region of interest" description="Disordered" evidence="8">
    <location>
        <begin position="24"/>
        <end position="49"/>
    </location>
</feature>
<evidence type="ECO:0000256" key="8">
    <source>
        <dbReference type="SAM" id="MobiDB-lite"/>
    </source>
</evidence>
<feature type="compositionally biased region" description="Basic and acidic residues" evidence="8">
    <location>
        <begin position="24"/>
        <end position="39"/>
    </location>
</feature>
<evidence type="ECO:0000256" key="2">
    <source>
        <dbReference type="ARBA" id="ARBA00022475"/>
    </source>
</evidence>
<evidence type="ECO:0000256" key="3">
    <source>
        <dbReference type="ARBA" id="ARBA00022676"/>
    </source>
</evidence>
<evidence type="ECO:0000256" key="1">
    <source>
        <dbReference type="ARBA" id="ARBA00004651"/>
    </source>
</evidence>
<feature type="transmembrane region" description="Helical" evidence="9">
    <location>
        <begin position="400"/>
        <end position="420"/>
    </location>
</feature>
<comment type="caution">
    <text evidence="11">The sequence shown here is derived from an EMBL/GenBank/DDBJ whole genome shotgun (WGS) entry which is preliminary data.</text>
</comment>
<keyword evidence="12" id="KW-1185">Reference proteome</keyword>
<dbReference type="Pfam" id="PF13231">
    <property type="entry name" value="PMT_2"/>
    <property type="match status" value="1"/>
</dbReference>
<protein>
    <recommendedName>
        <fullName evidence="10">Glycosyltransferase RgtA/B/C/D-like domain-containing protein</fullName>
    </recommendedName>
</protein>
<dbReference type="GO" id="GO:0009103">
    <property type="term" value="P:lipopolysaccharide biosynthetic process"/>
    <property type="evidence" value="ECO:0007669"/>
    <property type="project" value="UniProtKB-ARBA"/>
</dbReference>
<evidence type="ECO:0000313" key="12">
    <source>
        <dbReference type="Proteomes" id="UP001296967"/>
    </source>
</evidence>
<evidence type="ECO:0000256" key="4">
    <source>
        <dbReference type="ARBA" id="ARBA00022679"/>
    </source>
</evidence>
<reference evidence="11" key="1">
    <citation type="submission" date="2017-05" db="EMBL/GenBank/DDBJ databases">
        <authorList>
            <person name="Imhoff J.F."/>
            <person name="Rahn T."/>
            <person name="Kuenzel S."/>
            <person name="Neulinger S.C."/>
        </authorList>
    </citation>
    <scope>NUCLEOTIDE SEQUENCE</scope>
    <source>
        <strain evidence="11">DSM 4395</strain>
    </source>
</reference>
<accession>A0AAJ0UDB1</accession>
<gene>
    <name evidence="11" type="ORF">CCR82_02090</name>
</gene>
<keyword evidence="7 9" id="KW-0472">Membrane</keyword>
<feature type="transmembrane region" description="Helical" evidence="9">
    <location>
        <begin position="216"/>
        <end position="248"/>
    </location>
</feature>
<keyword evidence="2" id="KW-1003">Cell membrane</keyword>
<evidence type="ECO:0000256" key="9">
    <source>
        <dbReference type="SAM" id="Phobius"/>
    </source>
</evidence>
<dbReference type="GO" id="GO:0016763">
    <property type="term" value="F:pentosyltransferase activity"/>
    <property type="evidence" value="ECO:0007669"/>
    <property type="project" value="TreeGrafter"/>
</dbReference>
<dbReference type="GO" id="GO:0005886">
    <property type="term" value="C:plasma membrane"/>
    <property type="evidence" value="ECO:0007669"/>
    <property type="project" value="UniProtKB-SubCell"/>
</dbReference>
<evidence type="ECO:0000256" key="6">
    <source>
        <dbReference type="ARBA" id="ARBA00022989"/>
    </source>
</evidence>
<keyword evidence="5 9" id="KW-0812">Transmembrane</keyword>